<reference evidence="3 4" key="1">
    <citation type="submission" date="2019-03" db="EMBL/GenBank/DDBJ databases">
        <title>Diversity of the mouse oral microbiome.</title>
        <authorList>
            <person name="Joseph S."/>
            <person name="Aduse-Opoku J."/>
            <person name="Curtis M."/>
            <person name="Wade W."/>
            <person name="Hashim A."/>
        </authorList>
    </citation>
    <scope>NUCLEOTIDE SEQUENCE [LARGE SCALE GENOMIC DNA]</scope>
    <source>
        <strain evidence="3 4">WT12</strain>
    </source>
</reference>
<feature type="domain" description="Chlorhexidine efflux transporter" evidence="2">
    <location>
        <begin position="3"/>
        <end position="62"/>
    </location>
</feature>
<name>A0A4Y9JXT0_9PAST</name>
<sequence length="136" mass="15337">MRVGERIFHSVLFELGAIAVSTVVVLGVGNVQTETAIGTSVVMAIMAMVWNFAFNYVFDTFFTGKREARSFGLRLFHTLSFEGGLLLFTVPVIAYLLNLTLWQALLADIGLTLLITLYALLFNWAYDHLRLRWVET</sequence>
<dbReference type="NCBIfam" id="NF033664">
    <property type="entry name" value="PACE_transport"/>
    <property type="match status" value="1"/>
</dbReference>
<evidence type="ECO:0000313" key="4">
    <source>
        <dbReference type="Proteomes" id="UP000297396"/>
    </source>
</evidence>
<comment type="caution">
    <text evidence="3">The sequence shown here is derived from an EMBL/GenBank/DDBJ whole genome shotgun (WGS) entry which is preliminary data.</text>
</comment>
<dbReference type="InterPro" id="IPR058208">
    <property type="entry name" value="PACE"/>
</dbReference>
<dbReference type="OrthoDB" id="1631120at2"/>
<dbReference type="Pfam" id="PF05232">
    <property type="entry name" value="BTP"/>
    <property type="match status" value="2"/>
</dbReference>
<feature type="transmembrane region" description="Helical" evidence="1">
    <location>
        <begin position="12"/>
        <end position="31"/>
    </location>
</feature>
<dbReference type="EMBL" id="SPPA01000011">
    <property type="protein sequence ID" value="TFV10298.1"/>
    <property type="molecule type" value="Genomic_DNA"/>
</dbReference>
<evidence type="ECO:0000259" key="2">
    <source>
        <dbReference type="Pfam" id="PF05232"/>
    </source>
</evidence>
<dbReference type="InterPro" id="IPR007896">
    <property type="entry name" value="BTP_bacteria"/>
</dbReference>
<feature type="transmembrane region" description="Helical" evidence="1">
    <location>
        <begin position="37"/>
        <end position="58"/>
    </location>
</feature>
<dbReference type="RefSeq" id="WP_135056155.1">
    <property type="nucleotide sequence ID" value="NZ_JADGLC010000011.1"/>
</dbReference>
<keyword evidence="1" id="KW-0812">Transmembrane</keyword>
<feature type="transmembrane region" description="Helical" evidence="1">
    <location>
        <begin position="104"/>
        <end position="126"/>
    </location>
</feature>
<evidence type="ECO:0000313" key="3">
    <source>
        <dbReference type="EMBL" id="TFV10298.1"/>
    </source>
</evidence>
<dbReference type="AlphaFoldDB" id="A0A4Y9JXT0"/>
<proteinExistence type="predicted"/>
<protein>
    <submittedName>
        <fullName evidence="3">PACE efflux transporter</fullName>
    </submittedName>
</protein>
<keyword evidence="1" id="KW-0472">Membrane</keyword>
<evidence type="ECO:0000256" key="1">
    <source>
        <dbReference type="SAM" id="Phobius"/>
    </source>
</evidence>
<accession>A0A4Y9JXT0</accession>
<feature type="domain" description="Chlorhexidine efflux transporter" evidence="2">
    <location>
        <begin position="69"/>
        <end position="132"/>
    </location>
</feature>
<feature type="transmembrane region" description="Helical" evidence="1">
    <location>
        <begin position="79"/>
        <end position="98"/>
    </location>
</feature>
<gene>
    <name evidence="3" type="ORF">E4T80_06175</name>
</gene>
<organism evidence="3 4">
    <name type="scientific">Muribacter muris</name>
    <dbReference type="NCBI Taxonomy" id="67855"/>
    <lineage>
        <taxon>Bacteria</taxon>
        <taxon>Pseudomonadati</taxon>
        <taxon>Pseudomonadota</taxon>
        <taxon>Gammaproteobacteria</taxon>
        <taxon>Pasteurellales</taxon>
        <taxon>Pasteurellaceae</taxon>
        <taxon>Muribacter</taxon>
    </lineage>
</organism>
<keyword evidence="1" id="KW-1133">Transmembrane helix</keyword>
<dbReference type="Proteomes" id="UP000297396">
    <property type="component" value="Unassembled WGS sequence"/>
</dbReference>